<accession>A0AAN8SYV5</accession>
<comment type="caution">
    <text evidence="1">The sequence shown here is derived from an EMBL/GenBank/DDBJ whole genome shotgun (WGS) entry which is preliminary data.</text>
</comment>
<dbReference type="EMBL" id="JBANQN010000012">
    <property type="protein sequence ID" value="KAK6774818.1"/>
    <property type="molecule type" value="Genomic_DNA"/>
</dbReference>
<reference evidence="1 2" key="1">
    <citation type="submission" date="2024-02" db="EMBL/GenBank/DDBJ databases">
        <title>de novo genome assembly of Solanum bulbocastanum strain 11H21.</title>
        <authorList>
            <person name="Hosaka A.J."/>
        </authorList>
    </citation>
    <scope>NUCLEOTIDE SEQUENCE [LARGE SCALE GENOMIC DNA]</scope>
    <source>
        <tissue evidence="1">Young leaves</tissue>
    </source>
</reference>
<proteinExistence type="predicted"/>
<sequence length="18" mass="1544">MGATSGSGMCGCASLPGG</sequence>
<keyword evidence="2" id="KW-1185">Reference proteome</keyword>
<name>A0AAN8SYV5_SOLBU</name>
<evidence type="ECO:0000313" key="1">
    <source>
        <dbReference type="EMBL" id="KAK6774818.1"/>
    </source>
</evidence>
<organism evidence="1 2">
    <name type="scientific">Solanum bulbocastanum</name>
    <name type="common">Wild potato</name>
    <dbReference type="NCBI Taxonomy" id="147425"/>
    <lineage>
        <taxon>Eukaryota</taxon>
        <taxon>Viridiplantae</taxon>
        <taxon>Streptophyta</taxon>
        <taxon>Embryophyta</taxon>
        <taxon>Tracheophyta</taxon>
        <taxon>Spermatophyta</taxon>
        <taxon>Magnoliopsida</taxon>
        <taxon>eudicotyledons</taxon>
        <taxon>Gunneridae</taxon>
        <taxon>Pentapetalae</taxon>
        <taxon>asterids</taxon>
        <taxon>lamiids</taxon>
        <taxon>Solanales</taxon>
        <taxon>Solanaceae</taxon>
        <taxon>Solanoideae</taxon>
        <taxon>Solaneae</taxon>
        <taxon>Solanum</taxon>
    </lineage>
</organism>
<dbReference type="Proteomes" id="UP001371456">
    <property type="component" value="Unassembled WGS sequence"/>
</dbReference>
<dbReference type="AlphaFoldDB" id="A0AAN8SYV5"/>
<evidence type="ECO:0000313" key="2">
    <source>
        <dbReference type="Proteomes" id="UP001371456"/>
    </source>
</evidence>
<protein>
    <submittedName>
        <fullName evidence="1">Uncharacterized protein</fullName>
    </submittedName>
</protein>
<gene>
    <name evidence="1" type="ORF">RDI58_030058</name>
</gene>